<dbReference type="RefSeq" id="WP_386668482.1">
    <property type="nucleotide sequence ID" value="NZ_JBHLTG010000002.1"/>
</dbReference>
<evidence type="ECO:0000259" key="5">
    <source>
        <dbReference type="PROSITE" id="PS50932"/>
    </source>
</evidence>
<dbReference type="CDD" id="cd06267">
    <property type="entry name" value="PBP1_LacI_sugar_binding-like"/>
    <property type="match status" value="1"/>
</dbReference>
<keyword evidence="2" id="KW-0805">Transcription regulation</keyword>
<evidence type="ECO:0000313" key="7">
    <source>
        <dbReference type="Proteomes" id="UP001589896"/>
    </source>
</evidence>
<keyword evidence="3 6" id="KW-0238">DNA-binding</keyword>
<evidence type="ECO:0000256" key="3">
    <source>
        <dbReference type="ARBA" id="ARBA00023125"/>
    </source>
</evidence>
<dbReference type="InterPro" id="IPR001761">
    <property type="entry name" value="Peripla_BP/Lac1_sug-bd_dom"/>
</dbReference>
<dbReference type="SMART" id="SM00354">
    <property type="entry name" value="HTH_LACI"/>
    <property type="match status" value="1"/>
</dbReference>
<reference evidence="6 7" key="1">
    <citation type="submission" date="2024-09" db="EMBL/GenBank/DDBJ databases">
        <authorList>
            <person name="Sun Q."/>
            <person name="Mori K."/>
        </authorList>
    </citation>
    <scope>NUCLEOTIDE SEQUENCE [LARGE SCALE GENOMIC DNA]</scope>
    <source>
        <strain evidence="6 7">KCTC 23076</strain>
    </source>
</reference>
<dbReference type="EMBL" id="JBHLTG010000002">
    <property type="protein sequence ID" value="MFC0678538.1"/>
    <property type="molecule type" value="Genomic_DNA"/>
</dbReference>
<evidence type="ECO:0000256" key="1">
    <source>
        <dbReference type="ARBA" id="ARBA00022491"/>
    </source>
</evidence>
<dbReference type="PANTHER" id="PTHR30146:SF148">
    <property type="entry name" value="HTH-TYPE TRANSCRIPTIONAL REPRESSOR PURR-RELATED"/>
    <property type="match status" value="1"/>
</dbReference>
<dbReference type="PRINTS" id="PR00036">
    <property type="entry name" value="HTHLACI"/>
</dbReference>
<dbReference type="InterPro" id="IPR000843">
    <property type="entry name" value="HTH_LacI"/>
</dbReference>
<protein>
    <submittedName>
        <fullName evidence="6">LacI family DNA-binding transcriptional regulator</fullName>
    </submittedName>
</protein>
<gene>
    <name evidence="6" type="ORF">ACFFGH_11880</name>
</gene>
<keyword evidence="7" id="KW-1185">Reference proteome</keyword>
<proteinExistence type="predicted"/>
<comment type="caution">
    <text evidence="6">The sequence shown here is derived from an EMBL/GenBank/DDBJ whole genome shotgun (WGS) entry which is preliminary data.</text>
</comment>
<dbReference type="Pfam" id="PF00532">
    <property type="entry name" value="Peripla_BP_1"/>
    <property type="match status" value="1"/>
</dbReference>
<dbReference type="Gene3D" id="3.40.50.2300">
    <property type="match status" value="2"/>
</dbReference>
<dbReference type="InterPro" id="IPR028082">
    <property type="entry name" value="Peripla_BP_I"/>
</dbReference>
<dbReference type="CDD" id="cd01392">
    <property type="entry name" value="HTH_LacI"/>
    <property type="match status" value="1"/>
</dbReference>
<keyword evidence="1" id="KW-0678">Repressor</keyword>
<feature type="domain" description="HTH lacI-type" evidence="5">
    <location>
        <begin position="2"/>
        <end position="56"/>
    </location>
</feature>
<dbReference type="PROSITE" id="PS50932">
    <property type="entry name" value="HTH_LACI_2"/>
    <property type="match status" value="1"/>
</dbReference>
<keyword evidence="4" id="KW-0804">Transcription</keyword>
<dbReference type="PANTHER" id="PTHR30146">
    <property type="entry name" value="LACI-RELATED TRANSCRIPTIONAL REPRESSOR"/>
    <property type="match status" value="1"/>
</dbReference>
<dbReference type="PROSITE" id="PS00356">
    <property type="entry name" value="HTH_LACI_1"/>
    <property type="match status" value="1"/>
</dbReference>
<evidence type="ECO:0000256" key="4">
    <source>
        <dbReference type="ARBA" id="ARBA00023163"/>
    </source>
</evidence>
<accession>A0ABV6RRI5</accession>
<dbReference type="Proteomes" id="UP001589896">
    <property type="component" value="Unassembled WGS sequence"/>
</dbReference>
<dbReference type="SUPFAM" id="SSF47413">
    <property type="entry name" value="lambda repressor-like DNA-binding domains"/>
    <property type="match status" value="1"/>
</dbReference>
<organism evidence="6 7">
    <name type="scientific">Lysobacter korlensis</name>
    <dbReference type="NCBI Taxonomy" id="553636"/>
    <lineage>
        <taxon>Bacteria</taxon>
        <taxon>Pseudomonadati</taxon>
        <taxon>Pseudomonadota</taxon>
        <taxon>Gammaproteobacteria</taxon>
        <taxon>Lysobacterales</taxon>
        <taxon>Lysobacteraceae</taxon>
        <taxon>Lysobacter</taxon>
    </lineage>
</organism>
<dbReference type="GO" id="GO:0003677">
    <property type="term" value="F:DNA binding"/>
    <property type="evidence" value="ECO:0007669"/>
    <property type="project" value="UniProtKB-KW"/>
</dbReference>
<dbReference type="InterPro" id="IPR010982">
    <property type="entry name" value="Lambda_DNA-bd_dom_sf"/>
</dbReference>
<evidence type="ECO:0000313" key="6">
    <source>
        <dbReference type="EMBL" id="MFC0678538.1"/>
    </source>
</evidence>
<dbReference type="Gene3D" id="1.10.260.40">
    <property type="entry name" value="lambda repressor-like DNA-binding domains"/>
    <property type="match status" value="1"/>
</dbReference>
<dbReference type="Pfam" id="PF00356">
    <property type="entry name" value="LacI"/>
    <property type="match status" value="1"/>
</dbReference>
<sequence length="334" mass="36153">MVTIVDVAQLAGVSTSTVSHVLNGTRNVEPATRGRVLDAIEKTGYRQDALARALRRSRTDSIGLVVSDAGEPAFAGMVHGVEQGAVDHDLTLVLANSAEDPAREMRAVRALLERRVDGLIIARCAESSPALTRYLDDAATPVVLLDRLADNSPFDQVGADNRESMRRLATHLHSSGHRRIAVLAGDTRVPTLRERLEGFFDAMPSEGLRDQAILEGHDDAELRSALIGHLRGGAYTCVIACSTPLAVTALESMRDAGLRVPEDLAFATYDGFTHSDLFSPTITTVRQPAFEMGTAAVKLLIDRSASPQSSPRTMRLRQTVELRTSTEEHRIQVG</sequence>
<name>A0ABV6RRI5_9GAMM</name>
<evidence type="ECO:0000256" key="2">
    <source>
        <dbReference type="ARBA" id="ARBA00023015"/>
    </source>
</evidence>
<dbReference type="SUPFAM" id="SSF53822">
    <property type="entry name" value="Periplasmic binding protein-like I"/>
    <property type="match status" value="1"/>
</dbReference>